<evidence type="ECO:0000313" key="4">
    <source>
        <dbReference type="Proteomes" id="UP000003136"/>
    </source>
</evidence>
<keyword evidence="1" id="KW-0812">Transmembrane</keyword>
<feature type="transmembrane region" description="Helical" evidence="1">
    <location>
        <begin position="21"/>
        <end position="45"/>
    </location>
</feature>
<sequence>MILFNGKEVKFMKEKKLSINAIRIIFLVPIFVMMIIFACVAAYVMHNAAKDSGWTVTQYSDLTGGQAGFYTLEDGAGHFLIVDGGWAGNEARVRDAIKMHNNHVDAWILTHPHQDHIGAFNAIYANPDGITIDRIYDSPVDYDVVKDRGEKWDDLAVFEEYRKLTKDADNVTHLNRGEELDLYGLHIKVYNAYDRYVLDNSNDITNDSSLVFKASYGSSSMIFCGDIKYQMEDILTELYGSELRCGCIQAGHHGNWSFSDEFYDNTGASTVFIDSPAWIMQDSEYPAYELAEHLKEKGVTVKDFTTTPNVYQLY</sequence>
<keyword evidence="1" id="KW-0472">Membrane</keyword>
<protein>
    <recommendedName>
        <fullName evidence="2">Metallo-beta-lactamase domain-containing protein</fullName>
    </recommendedName>
</protein>
<dbReference type="STRING" id="483218.BACPEC_02438"/>
<keyword evidence="1" id="KW-1133">Transmembrane helix</keyword>
<reference evidence="3 4" key="2">
    <citation type="submission" date="2008-11" db="EMBL/GenBank/DDBJ databases">
        <authorList>
            <person name="Fulton L."/>
            <person name="Clifton S."/>
            <person name="Fulton B."/>
            <person name="Xu J."/>
            <person name="Minx P."/>
            <person name="Pepin K.H."/>
            <person name="Johnson M."/>
            <person name="Bhonagiri V."/>
            <person name="Nash W.E."/>
            <person name="Mardis E.R."/>
            <person name="Wilson R.K."/>
        </authorList>
    </citation>
    <scope>NUCLEOTIDE SEQUENCE [LARGE SCALE GENOMIC DNA]</scope>
    <source>
        <strain evidence="3 4">ATCC 43243</strain>
    </source>
</reference>
<dbReference type="eggNOG" id="COG2333">
    <property type="taxonomic scope" value="Bacteria"/>
</dbReference>
<dbReference type="SUPFAM" id="SSF56281">
    <property type="entry name" value="Metallo-hydrolase/oxidoreductase"/>
    <property type="match status" value="1"/>
</dbReference>
<dbReference type="PANTHER" id="PTHR30619:SF1">
    <property type="entry name" value="RECOMBINATION PROTEIN 2"/>
    <property type="match status" value="1"/>
</dbReference>
<dbReference type="Proteomes" id="UP000003136">
    <property type="component" value="Unassembled WGS sequence"/>
</dbReference>
<organism evidence="3 4">
    <name type="scientific">[Bacteroides] pectinophilus ATCC 43243</name>
    <dbReference type="NCBI Taxonomy" id="483218"/>
    <lineage>
        <taxon>Bacteria</taxon>
        <taxon>Bacillati</taxon>
        <taxon>Bacillota</taxon>
        <taxon>Clostridia</taxon>
        <taxon>Eubacteriales</taxon>
    </lineage>
</organism>
<dbReference type="Gene3D" id="3.60.15.10">
    <property type="entry name" value="Ribonuclease Z/Hydroxyacylglutathione hydrolase-like"/>
    <property type="match status" value="1"/>
</dbReference>
<dbReference type="AlphaFoldDB" id="B7AUP0"/>
<name>B7AUP0_9FIRM</name>
<evidence type="ECO:0000313" key="3">
    <source>
        <dbReference type="EMBL" id="EEC55931.1"/>
    </source>
</evidence>
<reference evidence="3 4" key="1">
    <citation type="submission" date="2008-11" db="EMBL/GenBank/DDBJ databases">
        <title>Draft genome sequence of Bacteroides pectinophilus (ATCC 43243).</title>
        <authorList>
            <person name="Sudarsanam P."/>
            <person name="Ley R."/>
            <person name="Guruge J."/>
            <person name="Turnbaugh P.J."/>
            <person name="Mahowald M."/>
            <person name="Liep D."/>
            <person name="Gordon J."/>
        </authorList>
    </citation>
    <scope>NUCLEOTIDE SEQUENCE [LARGE SCALE GENOMIC DNA]</scope>
    <source>
        <strain evidence="3 4">ATCC 43243</strain>
    </source>
</reference>
<gene>
    <name evidence="3" type="ORF">BACPEC_02438</name>
</gene>
<accession>B7AUP0</accession>
<feature type="domain" description="Metallo-beta-lactamase" evidence="2">
    <location>
        <begin position="73"/>
        <end position="123"/>
    </location>
</feature>
<dbReference type="Pfam" id="PF00753">
    <property type="entry name" value="Lactamase_B"/>
    <property type="match status" value="1"/>
</dbReference>
<dbReference type="InterPro" id="IPR001279">
    <property type="entry name" value="Metallo-B-lactamas"/>
</dbReference>
<evidence type="ECO:0000259" key="2">
    <source>
        <dbReference type="Pfam" id="PF00753"/>
    </source>
</evidence>
<dbReference type="HOGENOM" id="CLU_884704_0_0_9"/>
<keyword evidence="4" id="KW-1185">Reference proteome</keyword>
<dbReference type="InterPro" id="IPR052159">
    <property type="entry name" value="Competence_DNA_uptake"/>
</dbReference>
<dbReference type="PANTHER" id="PTHR30619">
    <property type="entry name" value="DNA INTERNALIZATION/COMPETENCE PROTEIN COMEC/REC2"/>
    <property type="match status" value="1"/>
</dbReference>
<dbReference type="InterPro" id="IPR036866">
    <property type="entry name" value="RibonucZ/Hydroxyglut_hydro"/>
</dbReference>
<dbReference type="EMBL" id="ABVQ01000037">
    <property type="protein sequence ID" value="EEC55931.1"/>
    <property type="molecule type" value="Genomic_DNA"/>
</dbReference>
<evidence type="ECO:0000256" key="1">
    <source>
        <dbReference type="SAM" id="Phobius"/>
    </source>
</evidence>
<proteinExistence type="predicted"/>
<comment type="caution">
    <text evidence="3">The sequence shown here is derived from an EMBL/GenBank/DDBJ whole genome shotgun (WGS) entry which is preliminary data.</text>
</comment>